<comment type="caution">
    <text evidence="2">The sequence shown here is derived from an EMBL/GenBank/DDBJ whole genome shotgun (WGS) entry which is preliminary data.</text>
</comment>
<proteinExistence type="predicted"/>
<feature type="region of interest" description="Disordered" evidence="1">
    <location>
        <begin position="86"/>
        <end position="110"/>
    </location>
</feature>
<organism evidence="2 3">
    <name type="scientific">Blumeria graminis f. sp. triticale</name>
    <dbReference type="NCBI Taxonomy" id="1689686"/>
    <lineage>
        <taxon>Eukaryota</taxon>
        <taxon>Fungi</taxon>
        <taxon>Dikarya</taxon>
        <taxon>Ascomycota</taxon>
        <taxon>Pezizomycotina</taxon>
        <taxon>Leotiomycetes</taxon>
        <taxon>Erysiphales</taxon>
        <taxon>Erysiphaceae</taxon>
        <taxon>Blumeria</taxon>
    </lineage>
</organism>
<sequence>MVSIMTPQNCNVTSRLDPEQAQIPLKMKKSSSAGLFRLFSKGTSSEPKYNLSPPQQEDQKLSVSAELRGLGLEVIPCNYIRPRGLKLEPRKESTPTPRNSTYRSHRPPPIVTTSGVSLEFTNECNQSILPATKEKSELGLRRASNNPFPNGHLAVDPQLANKMCTGSALKSPNSPLMSPVSLIHETGLPAFASLRVQFVVGRIAMDFGSSARWTDWLNSYSNGEFNIQNPPAPPPLSPTFSHLPAAYPRDEEQRCLCSKKFDLVWRESMQERVGAHVRAALKKFGTRYGSMSFFDEEYELFIAENGYNVSRIQRSNSIAAHALYSTEVLSVIDTQKDWRFQSSPITIGKPYIRFFAAAPLVTPKGDIIGVLSIFSRTPRKSFTHDQRRQLAECSAALMADISTQLDNPKGTQSLRLSQPSILSEIARNSNVNATSIQQVNSLIMQDPLNQTNTGDNVDANLISTKKLENKKTNSPALRYHQPDSTENLTGLIFSTKPLQGCSQVPGEQTPPSSAKSNSGLGFEVIRTTAIKIDPLTSNKREYSVRGDSISSCNAAIVPHNSCHARLLGNPSELATNKNGELISGGIGGSLGEGHPKLSLLPHTPVNSDPVGNSIPSTHEKTTSSDLRLRNFTRPLSPLTTSLQLTAHDSTNNFHRPDSPPQPKNEVSVEDFMLLSDGDIIEFSDDLVPVESKLPEKNEIPLMPNSCVNTDSNFQKETTGDPISYPYQNCGKEIWISDDTCPPVNSQTECKDVTRKNENRSSWQFPRPRTDTIETYCTGSSFPTSGDENYSPKSPSSSVCYPPIPLNCDPSFQKNPFCDVSKTKLESTQFETFETGSSKNNCQAVSNFSQLPFDESSRCHPSPSLHDSRCPSLSLSMNSAAVHKRPTQEAVSQSAISLASHCKLMGYSLMYIAKVYPYRSSRYNTNEPEINAQKLDDIKVQLLTAHGLTDTIQLCPLIHLRVLRSRGPTTWEDQSEHNEFKKGILMVIKSEGGPLRQRSRGLILGAFREAQASSDLKPQDTAMEMKALVALAQNLKLILTTSSSSQSSQISNMSPEPSAWLPNDKLGTNLVIDLHVKHIIAS</sequence>
<reference evidence="2" key="1">
    <citation type="submission" date="2020-10" db="EMBL/GenBank/DDBJ databases">
        <authorList>
            <person name="Muller C M."/>
        </authorList>
    </citation>
    <scope>NUCLEOTIDE SEQUENCE</scope>
    <source>
        <strain evidence="2">THUN-12</strain>
    </source>
</reference>
<evidence type="ECO:0000313" key="2">
    <source>
        <dbReference type="EMBL" id="CAD6505726.1"/>
    </source>
</evidence>
<gene>
    <name evidence="2" type="ORF">BGTH12_LOCUS7084</name>
</gene>
<evidence type="ECO:0000313" key="3">
    <source>
        <dbReference type="Proteomes" id="UP000683417"/>
    </source>
</evidence>
<dbReference type="PANTHER" id="PTHR43102">
    <property type="entry name" value="SLR1143 PROTEIN"/>
    <property type="match status" value="1"/>
</dbReference>
<feature type="compositionally biased region" description="Polar residues" evidence="1">
    <location>
        <begin position="1"/>
        <end position="14"/>
    </location>
</feature>
<feature type="region of interest" description="Disordered" evidence="1">
    <location>
        <begin position="1"/>
        <end position="23"/>
    </location>
</feature>
<dbReference type="Proteomes" id="UP000683417">
    <property type="component" value="Unassembled WGS sequence"/>
</dbReference>
<evidence type="ECO:0000256" key="1">
    <source>
        <dbReference type="SAM" id="MobiDB-lite"/>
    </source>
</evidence>
<dbReference type="EMBL" id="CAJHIT010000009">
    <property type="protein sequence ID" value="CAD6505726.1"/>
    <property type="molecule type" value="Genomic_DNA"/>
</dbReference>
<protein>
    <submittedName>
        <fullName evidence="2">BgTH12-01213</fullName>
    </submittedName>
</protein>
<dbReference type="AlphaFoldDB" id="A0A9W4D7V8"/>
<name>A0A9W4D7V8_BLUGR</name>
<accession>A0A9W4D7V8</accession>
<dbReference type="PANTHER" id="PTHR43102:SF2">
    <property type="entry name" value="GAF DOMAIN-CONTAINING PROTEIN"/>
    <property type="match status" value="1"/>
</dbReference>
<feature type="region of interest" description="Disordered" evidence="1">
    <location>
        <begin position="500"/>
        <end position="519"/>
    </location>
</feature>